<protein>
    <submittedName>
        <fullName evidence="3">Probable UDP-N-acetyl-D-mannosaminuronic acid transferase</fullName>
        <ecNumber evidence="3">2.4.1.-</ecNumber>
    </submittedName>
</protein>
<dbReference type="Pfam" id="PF03808">
    <property type="entry name" value="Glyco_tran_WecG"/>
    <property type="match status" value="1"/>
</dbReference>
<proteinExistence type="predicted"/>
<dbReference type="AlphaFoldDB" id="A0A6J4PG62"/>
<dbReference type="EC" id="2.4.1.-" evidence="3"/>
<reference evidence="3" key="1">
    <citation type="submission" date="2020-02" db="EMBL/GenBank/DDBJ databases">
        <authorList>
            <person name="Meier V. D."/>
        </authorList>
    </citation>
    <scope>NUCLEOTIDE SEQUENCE</scope>
    <source>
        <strain evidence="3">AVDCRST_MAG94</strain>
    </source>
</reference>
<name>A0A6J4PG62_9CYAN</name>
<keyword evidence="2 3" id="KW-0808">Transferase</keyword>
<dbReference type="InterPro" id="IPR004629">
    <property type="entry name" value="WecG_TagA_CpsF"/>
</dbReference>
<organism evidence="3">
    <name type="scientific">uncultured Leptolyngbya sp</name>
    <dbReference type="NCBI Taxonomy" id="332963"/>
    <lineage>
        <taxon>Bacteria</taxon>
        <taxon>Bacillati</taxon>
        <taxon>Cyanobacteriota</taxon>
        <taxon>Cyanophyceae</taxon>
        <taxon>Leptolyngbyales</taxon>
        <taxon>Leptolyngbyaceae</taxon>
        <taxon>Leptolyngbya group</taxon>
        <taxon>Leptolyngbya</taxon>
        <taxon>environmental samples</taxon>
    </lineage>
</organism>
<dbReference type="NCBIfam" id="TIGR00696">
    <property type="entry name" value="wecG_tagA_cpsF"/>
    <property type="match status" value="1"/>
</dbReference>
<dbReference type="EMBL" id="CADCTY010002278">
    <property type="protein sequence ID" value="CAA9414745.1"/>
    <property type="molecule type" value="Genomic_DNA"/>
</dbReference>
<dbReference type="GO" id="GO:0016758">
    <property type="term" value="F:hexosyltransferase activity"/>
    <property type="evidence" value="ECO:0007669"/>
    <property type="project" value="TreeGrafter"/>
</dbReference>
<evidence type="ECO:0000256" key="2">
    <source>
        <dbReference type="ARBA" id="ARBA00022679"/>
    </source>
</evidence>
<dbReference type="CDD" id="cd06533">
    <property type="entry name" value="Glyco_transf_WecG_TagA"/>
    <property type="match status" value="1"/>
</dbReference>
<dbReference type="PANTHER" id="PTHR34136">
    <property type="match status" value="1"/>
</dbReference>
<evidence type="ECO:0000313" key="3">
    <source>
        <dbReference type="EMBL" id="CAA9414745.1"/>
    </source>
</evidence>
<accession>A0A6J4PG62</accession>
<dbReference type="PANTHER" id="PTHR34136:SF1">
    <property type="entry name" value="UDP-N-ACETYL-D-MANNOSAMINURONIC ACID TRANSFERASE"/>
    <property type="match status" value="1"/>
</dbReference>
<sequence length="282" mass="31388">MNQTAELSAANTATELELQTVSALEHRKILGMRVDVTDYQDATQRVINWAKAGESRYVCAANVHMVMEAYDQGEFAGTVNNADLVTPDGKPLVQALRALGIKKASQVRGPNLTLCVCEAAAKEGVAIGLYGGTPESLALFTTFLQKRYPGIQIVCQISPPFRPLTSAEDAAYTEQIVESKARILFVGIGCPKQERWMAAHHSKIPAVMLGVGAAFDFHSGRVKQAPVWMQQAGLEWVFRLKAEPRRLWKRYAMHNPRFLLFFLTQWLTSLFERHTLEATSHE</sequence>
<evidence type="ECO:0000256" key="1">
    <source>
        <dbReference type="ARBA" id="ARBA00022676"/>
    </source>
</evidence>
<gene>
    <name evidence="3" type="ORF">AVDCRST_MAG94-6632</name>
</gene>
<keyword evidence="1 3" id="KW-0328">Glycosyltransferase</keyword>